<dbReference type="AlphaFoldDB" id="A0A1S3XJA9"/>
<protein>
    <submittedName>
        <fullName evidence="3 4">Uncharacterized protein LOC107765762</fullName>
    </submittedName>
</protein>
<dbReference type="RefSeq" id="XP_016439934.2">
    <property type="nucleotide sequence ID" value="XM_016584448.2"/>
</dbReference>
<gene>
    <name evidence="3 4" type="primary">LOC107765762</name>
</gene>
<dbReference type="PANTHER" id="PTHR31390:SF4">
    <property type="entry name" value="DUF3527 DOMAIN-CONTAINING PROTEIN"/>
    <property type="match status" value="1"/>
</dbReference>
<feature type="compositionally biased region" description="Polar residues" evidence="1">
    <location>
        <begin position="329"/>
        <end position="350"/>
    </location>
</feature>
<feature type="region of interest" description="Disordered" evidence="1">
    <location>
        <begin position="167"/>
        <end position="189"/>
    </location>
</feature>
<feature type="region of interest" description="Disordered" evidence="1">
    <location>
        <begin position="373"/>
        <end position="443"/>
    </location>
</feature>
<feature type="compositionally biased region" description="Polar residues" evidence="1">
    <location>
        <begin position="293"/>
        <end position="317"/>
    </location>
</feature>
<feature type="compositionally biased region" description="Low complexity" evidence="1">
    <location>
        <begin position="69"/>
        <end position="96"/>
    </location>
</feature>
<feature type="compositionally biased region" description="Low complexity" evidence="1">
    <location>
        <begin position="380"/>
        <end position="390"/>
    </location>
</feature>
<accession>A0A1S3XJA9</accession>
<organism evidence="2 4">
    <name type="scientific">Nicotiana tabacum</name>
    <name type="common">Common tobacco</name>
    <dbReference type="NCBI Taxonomy" id="4097"/>
    <lineage>
        <taxon>Eukaryota</taxon>
        <taxon>Viridiplantae</taxon>
        <taxon>Streptophyta</taxon>
        <taxon>Embryophyta</taxon>
        <taxon>Tracheophyta</taxon>
        <taxon>Spermatophyta</taxon>
        <taxon>Magnoliopsida</taxon>
        <taxon>eudicotyledons</taxon>
        <taxon>Gunneridae</taxon>
        <taxon>Pentapetalae</taxon>
        <taxon>asterids</taxon>
        <taxon>lamiids</taxon>
        <taxon>Solanales</taxon>
        <taxon>Solanaceae</taxon>
        <taxon>Nicotianoideae</taxon>
        <taxon>Nicotianeae</taxon>
        <taxon>Nicotiana</taxon>
    </lineage>
</organism>
<evidence type="ECO:0000313" key="2">
    <source>
        <dbReference type="Proteomes" id="UP000790787"/>
    </source>
</evidence>
<dbReference type="InterPro" id="IPR021916">
    <property type="entry name" value="DUF3527"/>
</dbReference>
<sequence length="758" mass="84086">MERRPKQSGERKTMENEELVKYMSSLPSYLEKGENLQEKAFSVGVLDWRFLEKWRHEHVKEPCRTSGCSPSTSNTLSFSSMEGSSSNSSRARSCSPARRRIHRPTSQSYYASPPKGSYVQLQNQKPGVIKSPEIEQLVCRIYQSFDEYPQRNMQELGNALHPRRTPHVRRSLDGETETKTSRSKGKMKIQDRECLSKGDFDDFDCIEKHKSDFLQVPEPGQETNSCTTFCPPDSVVKDQSAVKSSRRSFSCGFISAFYYGQSSSDISSSSTLPHDADESKVGQASPIDAKDSCLSSKTIQPSTYSGNKLSSPPGTNSKQEKKSTVMLKNPTTLNSAESTNIRNSSPTRQFSMAMGRIGQISGIKDMITGSQGVKWPAEQSSPNKTQSSSSIDTGCDKSDTTGRARTSPLRRLLDPLLKPKTGNSDHVKSSTRRGESPTKRSLKVKLDLKSCKSIDIDDPRSNGTFVPSRLQALLQVAVKNGLPLFTFAVDNEVDILAATMKKLNPNLKDYSCWIYNFFTVRETKKKSGNWLNQVEKDRSHGIMPNIVGKMKVSDVPFSELNRQKLDSQFRITEFVLFATDQKASDLHPNDELAAIVVKLPNRTSICPNGSGHQDRNCSNTSTSGLTNPFEDLNMTVILPGGAHSVPSKGEPSSLINRWRSGGSCDCGGWDLGCKLRLLRNHTNHQRISSCSKPKLNAARFELLSQGEARDSKPVFSLSAFKDGIFSVEFSSSLKVLQAFSICIAVLNGRNQESFQMQT</sequence>
<dbReference type="KEGG" id="nta:107765762"/>
<dbReference type="PANTHER" id="PTHR31390">
    <property type="entry name" value="EXPRESSED PROTEIN"/>
    <property type="match status" value="1"/>
</dbReference>
<dbReference type="OrthoDB" id="1898655at2759"/>
<dbReference type="Pfam" id="PF12043">
    <property type="entry name" value="DUF3527"/>
    <property type="match status" value="1"/>
</dbReference>
<keyword evidence="2" id="KW-1185">Reference proteome</keyword>
<evidence type="ECO:0000313" key="4">
    <source>
        <dbReference type="RefSeq" id="XP_016439934.2"/>
    </source>
</evidence>
<reference evidence="2" key="1">
    <citation type="journal article" date="2014" name="Nat. Commun.">
        <title>The tobacco genome sequence and its comparison with those of tomato and potato.</title>
        <authorList>
            <person name="Sierro N."/>
            <person name="Battey J.N."/>
            <person name="Ouadi S."/>
            <person name="Bakaher N."/>
            <person name="Bovet L."/>
            <person name="Willig A."/>
            <person name="Goepfert S."/>
            <person name="Peitsch M.C."/>
            <person name="Ivanov N.V."/>
        </authorList>
    </citation>
    <scope>NUCLEOTIDE SEQUENCE [LARGE SCALE GENOMIC DNA]</scope>
</reference>
<dbReference type="RefSeq" id="XP_016439933.2">
    <property type="nucleotide sequence ID" value="XM_016584447.2"/>
</dbReference>
<dbReference type="PaxDb" id="4097-A0A1S3XJA9"/>
<feature type="region of interest" description="Disordered" evidence="1">
    <location>
        <begin position="267"/>
        <end position="350"/>
    </location>
</feature>
<evidence type="ECO:0000313" key="3">
    <source>
        <dbReference type="RefSeq" id="XP_016439933.2"/>
    </source>
</evidence>
<feature type="region of interest" description="Disordered" evidence="1">
    <location>
        <begin position="61"/>
        <end position="117"/>
    </location>
</feature>
<proteinExistence type="predicted"/>
<dbReference type="Proteomes" id="UP000790787">
    <property type="component" value="Chromosome 22"/>
</dbReference>
<evidence type="ECO:0000256" key="1">
    <source>
        <dbReference type="SAM" id="MobiDB-lite"/>
    </source>
</evidence>
<dbReference type="OMA" id="LSVKHCM"/>
<name>A0A1S3XJA9_TOBAC</name>
<reference evidence="3 4" key="2">
    <citation type="submission" date="2025-08" db="UniProtKB">
        <authorList>
            <consortium name="RefSeq"/>
        </authorList>
    </citation>
    <scope>IDENTIFICATION</scope>
    <source>
        <tissue evidence="3 4">Leaf</tissue>
    </source>
</reference>
<dbReference type="GeneID" id="107765762"/>
<dbReference type="STRING" id="4097.A0A1S3XJA9"/>
<feature type="compositionally biased region" description="Basic and acidic residues" evidence="1">
    <location>
        <begin position="423"/>
        <end position="443"/>
    </location>
</feature>